<dbReference type="KEGG" id="mcub:MCBB_0365"/>
<keyword evidence="3" id="KW-1185">Reference proteome</keyword>
<evidence type="ECO:0000313" key="2">
    <source>
        <dbReference type="EMBL" id="SCG84945.1"/>
    </source>
</evidence>
<keyword evidence="1" id="KW-0812">Transmembrane</keyword>
<organism evidence="2 3">
    <name type="scientific">Methanobacterium congolense</name>
    <dbReference type="NCBI Taxonomy" id="118062"/>
    <lineage>
        <taxon>Archaea</taxon>
        <taxon>Methanobacteriati</taxon>
        <taxon>Methanobacteriota</taxon>
        <taxon>Methanomada group</taxon>
        <taxon>Methanobacteria</taxon>
        <taxon>Methanobacteriales</taxon>
        <taxon>Methanobacteriaceae</taxon>
        <taxon>Methanobacterium</taxon>
    </lineage>
</organism>
<dbReference type="Proteomes" id="UP000094707">
    <property type="component" value="Chromosome I"/>
</dbReference>
<dbReference type="AlphaFoldDB" id="A0A1D3L037"/>
<proteinExistence type="predicted"/>
<dbReference type="RefSeq" id="WP_171899068.1">
    <property type="nucleotide sequence ID" value="NZ_LT607756.1"/>
</dbReference>
<dbReference type="EMBL" id="LT607756">
    <property type="protein sequence ID" value="SCG84945.1"/>
    <property type="molecule type" value="Genomic_DNA"/>
</dbReference>
<name>A0A1D3L037_9EURY</name>
<feature type="transmembrane region" description="Helical" evidence="1">
    <location>
        <begin position="6"/>
        <end position="24"/>
    </location>
</feature>
<keyword evidence="1" id="KW-0472">Membrane</keyword>
<sequence length="57" mass="6484">MTWVNYLLYLIGIVVLIMGIMAFANKPIEYTPKEPAWHAAVKVIFGIIILYLGYIVV</sequence>
<dbReference type="GeneID" id="55571381"/>
<evidence type="ECO:0000313" key="3">
    <source>
        <dbReference type="Proteomes" id="UP000094707"/>
    </source>
</evidence>
<gene>
    <name evidence="2" type="ORF">MCBB_0365</name>
</gene>
<keyword evidence="1" id="KW-1133">Transmembrane helix</keyword>
<reference evidence="2 3" key="1">
    <citation type="submission" date="2016-08" db="EMBL/GenBank/DDBJ databases">
        <authorList>
            <person name="Seilhamer J.J."/>
        </authorList>
    </citation>
    <scope>NUCLEOTIDE SEQUENCE [LARGE SCALE GENOMIC DNA]</scope>
    <source>
        <strain evidence="2">Buetzberg</strain>
    </source>
</reference>
<evidence type="ECO:0000256" key="1">
    <source>
        <dbReference type="SAM" id="Phobius"/>
    </source>
</evidence>
<feature type="transmembrane region" description="Helical" evidence="1">
    <location>
        <begin position="36"/>
        <end position="56"/>
    </location>
</feature>
<protein>
    <submittedName>
        <fullName evidence="2">Region of a membrane-bound protein predicted to be embedded in the membrane</fullName>
    </submittedName>
</protein>
<accession>A0A1D3L037</accession>